<protein>
    <recommendedName>
        <fullName evidence="15">Amine oxidase</fullName>
        <ecNumber evidence="15">1.4.3.-</ecNumber>
    </recommendedName>
</protein>
<dbReference type="SUPFAM" id="SSF49998">
    <property type="entry name" value="Amine oxidase catalytic domain"/>
    <property type="match status" value="1"/>
</dbReference>
<dbReference type="PANTHER" id="PTHR10638">
    <property type="entry name" value="COPPER AMINE OXIDASE"/>
    <property type="match status" value="1"/>
</dbReference>
<evidence type="ECO:0000256" key="3">
    <source>
        <dbReference type="ARBA" id="ARBA00007983"/>
    </source>
</evidence>
<dbReference type="InterPro" id="IPR016182">
    <property type="entry name" value="Cu_amine_oxidase_N-reg"/>
</dbReference>
<evidence type="ECO:0000259" key="18">
    <source>
        <dbReference type="Pfam" id="PF01179"/>
    </source>
</evidence>
<dbReference type="Pfam" id="PF02728">
    <property type="entry name" value="Cu_amine_oxidN3"/>
    <property type="match status" value="1"/>
</dbReference>
<organism evidence="21 22">
    <name type="scientific">Glycine soja</name>
    <name type="common">Wild soybean</name>
    <dbReference type="NCBI Taxonomy" id="3848"/>
    <lineage>
        <taxon>Eukaryota</taxon>
        <taxon>Viridiplantae</taxon>
        <taxon>Streptophyta</taxon>
        <taxon>Embryophyta</taxon>
        <taxon>Tracheophyta</taxon>
        <taxon>Spermatophyta</taxon>
        <taxon>Magnoliopsida</taxon>
        <taxon>eudicotyledons</taxon>
        <taxon>Gunneridae</taxon>
        <taxon>Pentapetalae</taxon>
        <taxon>rosids</taxon>
        <taxon>fabids</taxon>
        <taxon>Fabales</taxon>
        <taxon>Fabaceae</taxon>
        <taxon>Papilionoideae</taxon>
        <taxon>50 kb inversion clade</taxon>
        <taxon>NPAAA clade</taxon>
        <taxon>indigoferoid/millettioid clade</taxon>
        <taxon>Phaseoleae</taxon>
        <taxon>Glycine</taxon>
        <taxon>Glycine subgen. Soja</taxon>
    </lineage>
</organism>
<keyword evidence="8 15" id="KW-0560">Oxidoreductase</keyword>
<keyword evidence="9 15" id="KW-0186">Copper</keyword>
<evidence type="ECO:0000259" key="20">
    <source>
        <dbReference type="Pfam" id="PF02728"/>
    </source>
</evidence>
<dbReference type="InterPro" id="IPR015802">
    <property type="entry name" value="Cu_amine_oxidase_N3"/>
</dbReference>
<comment type="caution">
    <text evidence="21">The sequence shown here is derived from an EMBL/GenBank/DDBJ whole genome shotgun (WGS) entry which is preliminary data.</text>
</comment>
<dbReference type="FunFam" id="2.70.98.20:FF:000004">
    <property type="entry name" value="Amine oxidase"/>
    <property type="match status" value="1"/>
</dbReference>
<comment type="cofactor">
    <cofactor evidence="1">
        <name>Cu cation</name>
        <dbReference type="ChEBI" id="CHEBI:23378"/>
    </cofactor>
</comment>
<evidence type="ECO:0000256" key="10">
    <source>
        <dbReference type="ARBA" id="ARBA00023157"/>
    </source>
</evidence>
<evidence type="ECO:0000256" key="15">
    <source>
        <dbReference type="RuleBase" id="RU000672"/>
    </source>
</evidence>
<dbReference type="Proteomes" id="UP000289340">
    <property type="component" value="Chromosome 20"/>
</dbReference>
<evidence type="ECO:0000256" key="7">
    <source>
        <dbReference type="ARBA" id="ARBA00022772"/>
    </source>
</evidence>
<keyword evidence="6 17" id="KW-0732">Signal</keyword>
<sequence>MDTTMKVMLSFILMLLWSCVECKNHPHPQDPLTPSEFNDVRTIVQNAYPTSHNLTFHYVALDEPNKPELLSWLSSNPKTKPTPSSPPPPRRAFAIVRSQKQSHEITVDLSTRSIVSTKVYEGNGYPMLTLGEIAVATRLPFSYEPFKESVTKRGLNISLVRCNAYSFGWFGEAKTVRSVKIKCHYRNGTTNFYARPLEGVAVLVDFDNMKIVGYNDRYVVPVPKAEGTEYRASKLEPPFGPKLKGIAFKQDGGPGFTIDGHSVSWANWVFHVGFDIRAGLVISQASIYDLQKQKYRPVLYKGFVSELFVPYQDPSEEWYYATFFDSGEYGLGQYMSSLQPLTDCPPNAEFIDAYYASSDGTPVKISNAFCIFEKYAGDIMWRHTEVGIPDEVITEVRSDVSLVVRMVSTVANYDYVIDWEFKPSGSIKSVVGLTGILGLKAGTYTNTDQIKEDIYGTLIADNTIGIYHDHFFTYYLDLDIDGEANSFVKSNLETVRVKDDTTPRKSYWTVVSETAKTEADAKINLGSKPSQLLVVNPNKKSKQGNKIGYRLLPGPAARPLLLNDDYPQIRAAFTNYDVWVTPYNKSEKWVGGLYVDRSRGDDTLAVWSRRNRKIENKDIVLWYTMGFHHVPCQEDFPVMPTLSGGFELRPTNFFESNPVLKTLSPKLVGWPNCTSQH</sequence>
<feature type="chain" id="PRO_5019428412" description="Amine oxidase" evidence="17">
    <location>
        <begin position="23"/>
        <end position="677"/>
    </location>
</feature>
<evidence type="ECO:0000256" key="17">
    <source>
        <dbReference type="SAM" id="SignalP"/>
    </source>
</evidence>
<evidence type="ECO:0000256" key="13">
    <source>
        <dbReference type="PIRSR" id="PIRSR600269-50"/>
    </source>
</evidence>
<evidence type="ECO:0000256" key="14">
    <source>
        <dbReference type="PIRSR" id="PIRSR600269-51"/>
    </source>
</evidence>
<dbReference type="SUPFAM" id="SSF54416">
    <property type="entry name" value="Amine oxidase N-terminal region"/>
    <property type="match status" value="2"/>
</dbReference>
<dbReference type="InterPro" id="IPR049947">
    <property type="entry name" value="Cu_Am_Ox_Cu-bd"/>
</dbReference>
<feature type="signal peptide" evidence="17">
    <location>
        <begin position="1"/>
        <end position="22"/>
    </location>
</feature>
<evidence type="ECO:0000259" key="19">
    <source>
        <dbReference type="Pfam" id="PF02727"/>
    </source>
</evidence>
<dbReference type="InterPro" id="IPR036460">
    <property type="entry name" value="Cu_amine_oxidase_C_sf"/>
</dbReference>
<gene>
    <name evidence="21" type="ORF">D0Y65_054118</name>
</gene>
<dbReference type="PANTHER" id="PTHR10638:SF87">
    <property type="entry name" value="AMINE OXIDASE [COPPER-CONTAINING] ALPHA 2, PEROXISOMAL-RELATED"/>
    <property type="match status" value="1"/>
</dbReference>
<dbReference type="InterPro" id="IPR015800">
    <property type="entry name" value="Cu_amine_oxidase_N2"/>
</dbReference>
<evidence type="ECO:0000256" key="6">
    <source>
        <dbReference type="ARBA" id="ARBA00022729"/>
    </source>
</evidence>
<feature type="domain" description="Copper amine oxidase N3-terminal" evidence="20">
    <location>
        <begin position="126"/>
        <end position="222"/>
    </location>
</feature>
<keyword evidence="5 15" id="KW-0479">Metal-binding</keyword>
<dbReference type="PROSITE" id="PS01164">
    <property type="entry name" value="COPPER_AMINE_OXID_1"/>
    <property type="match status" value="1"/>
</dbReference>
<comment type="similarity">
    <text evidence="3 15">Belongs to the copper/topaquinone oxidase family.</text>
</comment>
<name>A0A445F504_GLYSO</name>
<dbReference type="FunFam" id="3.10.450.40:FF:000005">
    <property type="entry name" value="Amine oxidase"/>
    <property type="match status" value="1"/>
</dbReference>
<dbReference type="AlphaFoldDB" id="A0A445F504"/>
<dbReference type="GO" id="GO:0008131">
    <property type="term" value="F:primary methylamine oxidase activity"/>
    <property type="evidence" value="ECO:0007669"/>
    <property type="project" value="UniProtKB-EC"/>
</dbReference>
<feature type="domain" description="Copper amine oxidase N2-terminal" evidence="19">
    <location>
        <begin position="27"/>
        <end position="118"/>
    </location>
</feature>
<dbReference type="GO" id="GO:0048038">
    <property type="term" value="F:quinone binding"/>
    <property type="evidence" value="ECO:0007669"/>
    <property type="project" value="InterPro"/>
</dbReference>
<feature type="active site" description="Proton acceptor" evidence="13">
    <location>
        <position position="413"/>
    </location>
</feature>
<dbReference type="Gene3D" id="2.70.98.20">
    <property type="entry name" value="Copper amine oxidase, catalytic domain"/>
    <property type="match status" value="1"/>
</dbReference>
<keyword evidence="10" id="KW-1015">Disulfide bond</keyword>
<evidence type="ECO:0000256" key="16">
    <source>
        <dbReference type="SAM" id="MobiDB-lite"/>
    </source>
</evidence>
<comment type="catalytic activity">
    <reaction evidence="12">
        <text>a primary methyl amine + O2 + H2O = an aldehyde + H2O2 + NH4(+)</text>
        <dbReference type="Rhea" id="RHEA:16153"/>
        <dbReference type="ChEBI" id="CHEBI:15377"/>
        <dbReference type="ChEBI" id="CHEBI:15379"/>
        <dbReference type="ChEBI" id="CHEBI:16240"/>
        <dbReference type="ChEBI" id="CHEBI:17478"/>
        <dbReference type="ChEBI" id="CHEBI:28938"/>
        <dbReference type="ChEBI" id="CHEBI:228804"/>
        <dbReference type="EC" id="1.4.3.21"/>
    </reaction>
</comment>
<proteinExistence type="inferred from homology"/>
<feature type="domain" description="Copper amine oxidase catalytic" evidence="18">
    <location>
        <begin position="249"/>
        <end position="660"/>
    </location>
</feature>
<feature type="region of interest" description="Disordered" evidence="16">
    <location>
        <begin position="70"/>
        <end position="90"/>
    </location>
</feature>
<evidence type="ECO:0000256" key="1">
    <source>
        <dbReference type="ARBA" id="ARBA00001935"/>
    </source>
</evidence>
<comment type="cofactor">
    <cofactor evidence="2">
        <name>Mn(2+)</name>
        <dbReference type="ChEBI" id="CHEBI:29035"/>
    </cofactor>
</comment>
<feature type="active site" description="Proton acceptor" evidence="13">
    <location>
        <position position="325"/>
    </location>
</feature>
<dbReference type="InterPro" id="IPR049948">
    <property type="entry name" value="Cu_Am_ox_TPQ-bd"/>
</dbReference>
<evidence type="ECO:0000256" key="8">
    <source>
        <dbReference type="ARBA" id="ARBA00023002"/>
    </source>
</evidence>
<keyword evidence="11" id="KW-0325">Glycoprotein</keyword>
<evidence type="ECO:0000256" key="11">
    <source>
        <dbReference type="ARBA" id="ARBA00023180"/>
    </source>
</evidence>
<dbReference type="InterPro" id="IPR015798">
    <property type="entry name" value="Cu_amine_oxidase_C"/>
</dbReference>
<comment type="PTM">
    <text evidence="14 15">Topaquinone (TPQ) is generated by copper-dependent autoxidation of a specific tyrosyl residue.</text>
</comment>
<dbReference type="Pfam" id="PF01179">
    <property type="entry name" value="Cu_amine_oxid"/>
    <property type="match status" value="1"/>
</dbReference>
<evidence type="ECO:0000256" key="9">
    <source>
        <dbReference type="ARBA" id="ARBA00023008"/>
    </source>
</evidence>
<evidence type="ECO:0000256" key="4">
    <source>
        <dbReference type="ARBA" id="ARBA00011738"/>
    </source>
</evidence>
<evidence type="ECO:0000313" key="22">
    <source>
        <dbReference type="Proteomes" id="UP000289340"/>
    </source>
</evidence>
<evidence type="ECO:0000256" key="12">
    <source>
        <dbReference type="ARBA" id="ARBA00048032"/>
    </source>
</evidence>
<keyword evidence="22" id="KW-1185">Reference proteome</keyword>
<dbReference type="InterPro" id="IPR000269">
    <property type="entry name" value="Cu_amine_oxidase"/>
</dbReference>
<accession>A0A445F504</accession>
<keyword evidence="7 13" id="KW-0801">TPQ</keyword>
<reference evidence="21 22" key="1">
    <citation type="submission" date="2018-09" db="EMBL/GenBank/DDBJ databases">
        <title>A high-quality reference genome of wild soybean provides a powerful tool to mine soybean genomes.</title>
        <authorList>
            <person name="Xie M."/>
            <person name="Chung C.Y.L."/>
            <person name="Li M.-W."/>
            <person name="Wong F.-L."/>
            <person name="Chan T.-F."/>
            <person name="Lam H.-M."/>
        </authorList>
    </citation>
    <scope>NUCLEOTIDE SEQUENCE [LARGE SCALE GENOMIC DNA]</scope>
    <source>
        <strain evidence="22">cv. W05</strain>
        <tissue evidence="21">Hypocotyl of etiolated seedlings</tissue>
    </source>
</reference>
<dbReference type="EC" id="1.4.3.-" evidence="15"/>
<comment type="subunit">
    <text evidence="4">Homodimer.</text>
</comment>
<dbReference type="GO" id="GO:0005507">
    <property type="term" value="F:copper ion binding"/>
    <property type="evidence" value="ECO:0007669"/>
    <property type="project" value="InterPro"/>
</dbReference>
<dbReference type="Gramene" id="XM_028365359.1">
    <property type="protein sequence ID" value="XP_028221160.1"/>
    <property type="gene ID" value="LOC114402704"/>
</dbReference>
<comment type="cofactor">
    <cofactor evidence="15">
        <name>Cu cation</name>
        <dbReference type="ChEBI" id="CHEBI:23378"/>
    </cofactor>
    <text evidence="15">Contains 1 topaquinone per subunit.</text>
</comment>
<dbReference type="PROSITE" id="PS01165">
    <property type="entry name" value="COPPER_AMINE_OXID_2"/>
    <property type="match status" value="1"/>
</dbReference>
<dbReference type="EMBL" id="QZWG01000020">
    <property type="protein sequence ID" value="RZB43921.1"/>
    <property type="molecule type" value="Genomic_DNA"/>
</dbReference>
<evidence type="ECO:0000256" key="2">
    <source>
        <dbReference type="ARBA" id="ARBA00001936"/>
    </source>
</evidence>
<dbReference type="Pfam" id="PF02727">
    <property type="entry name" value="Cu_amine_oxidN2"/>
    <property type="match status" value="1"/>
</dbReference>
<evidence type="ECO:0000256" key="5">
    <source>
        <dbReference type="ARBA" id="ARBA00022723"/>
    </source>
</evidence>
<dbReference type="Gene3D" id="3.10.450.40">
    <property type="match status" value="2"/>
</dbReference>
<dbReference type="GO" id="GO:0009308">
    <property type="term" value="P:amine metabolic process"/>
    <property type="evidence" value="ECO:0007669"/>
    <property type="project" value="UniProtKB-UniRule"/>
</dbReference>
<dbReference type="FunFam" id="3.10.450.40:FF:000012">
    <property type="entry name" value="Amine oxidase"/>
    <property type="match status" value="1"/>
</dbReference>
<feature type="modified residue" description="2',4',5'-topaquinone" evidence="14">
    <location>
        <position position="413"/>
    </location>
</feature>
<evidence type="ECO:0000313" key="21">
    <source>
        <dbReference type="EMBL" id="RZB43921.1"/>
    </source>
</evidence>